<name>A0A401TIS3_CHIPU</name>
<feature type="non-terminal residue" evidence="1">
    <location>
        <position position="1"/>
    </location>
</feature>
<dbReference type="AlphaFoldDB" id="A0A401TIS3"/>
<dbReference type="Proteomes" id="UP000287033">
    <property type="component" value="Unassembled WGS sequence"/>
</dbReference>
<reference evidence="1 2" key="1">
    <citation type="journal article" date="2018" name="Nat. Ecol. Evol.">
        <title>Shark genomes provide insights into elasmobranch evolution and the origin of vertebrates.</title>
        <authorList>
            <person name="Hara Y"/>
            <person name="Yamaguchi K"/>
            <person name="Onimaru K"/>
            <person name="Kadota M"/>
            <person name="Koyanagi M"/>
            <person name="Keeley SD"/>
            <person name="Tatsumi K"/>
            <person name="Tanaka K"/>
            <person name="Motone F"/>
            <person name="Kageyama Y"/>
            <person name="Nozu R"/>
            <person name="Adachi N"/>
            <person name="Nishimura O"/>
            <person name="Nakagawa R"/>
            <person name="Tanegashima C"/>
            <person name="Kiyatake I"/>
            <person name="Matsumoto R"/>
            <person name="Murakumo K"/>
            <person name="Nishida K"/>
            <person name="Terakita A"/>
            <person name="Kuratani S"/>
            <person name="Sato K"/>
            <person name="Hyodo S Kuraku.S."/>
        </authorList>
    </citation>
    <scope>NUCLEOTIDE SEQUENCE [LARGE SCALE GENOMIC DNA]</scope>
</reference>
<accession>A0A401TIS3</accession>
<organism evidence="1 2">
    <name type="scientific">Chiloscyllium punctatum</name>
    <name type="common">Brownbanded bambooshark</name>
    <name type="synonym">Hemiscyllium punctatum</name>
    <dbReference type="NCBI Taxonomy" id="137246"/>
    <lineage>
        <taxon>Eukaryota</taxon>
        <taxon>Metazoa</taxon>
        <taxon>Chordata</taxon>
        <taxon>Craniata</taxon>
        <taxon>Vertebrata</taxon>
        <taxon>Chondrichthyes</taxon>
        <taxon>Elasmobranchii</taxon>
        <taxon>Galeomorphii</taxon>
        <taxon>Galeoidea</taxon>
        <taxon>Orectolobiformes</taxon>
        <taxon>Hemiscylliidae</taxon>
        <taxon>Chiloscyllium</taxon>
    </lineage>
</organism>
<sequence length="34" mass="4035">KNSFFQQIPVINAKALLLVERVMFDFLVQLQVVW</sequence>
<keyword evidence="2" id="KW-1185">Reference proteome</keyword>
<gene>
    <name evidence="1" type="ORF">chiPu_0026756</name>
</gene>
<protein>
    <submittedName>
        <fullName evidence="1">Uncharacterized protein</fullName>
    </submittedName>
</protein>
<dbReference type="EMBL" id="BEZZ01086688">
    <property type="protein sequence ID" value="GCC42561.1"/>
    <property type="molecule type" value="Genomic_DNA"/>
</dbReference>
<evidence type="ECO:0000313" key="2">
    <source>
        <dbReference type="Proteomes" id="UP000287033"/>
    </source>
</evidence>
<evidence type="ECO:0000313" key="1">
    <source>
        <dbReference type="EMBL" id="GCC42561.1"/>
    </source>
</evidence>
<proteinExistence type="predicted"/>
<comment type="caution">
    <text evidence="1">The sequence shown here is derived from an EMBL/GenBank/DDBJ whole genome shotgun (WGS) entry which is preliminary data.</text>
</comment>